<dbReference type="AlphaFoldDB" id="A0A2M9Y3C5"/>
<evidence type="ECO:0000313" key="3">
    <source>
        <dbReference type="EMBL" id="TGK91443.1"/>
    </source>
</evidence>
<dbReference type="RefSeq" id="WP_100790291.1">
    <property type="nucleotide sequence ID" value="NZ_NPDQ01000003.1"/>
</dbReference>
<name>A0A2M9Y3C5_9LEPT</name>
<feature type="region of interest" description="Disordered" evidence="1">
    <location>
        <begin position="202"/>
        <end position="234"/>
    </location>
</feature>
<sequence length="309" mass="35546">MLQTNRLQFYSFFLSILWITNDSILKIVYPGLVTGKISDLIGILLTPLVLTGIFSTFLKKHHLNIVFWTSLVFTDLLFLCINLSQNFNNAFYQLIGSKETMNLADRSDLFLLPLSLVTIYLSKQSIPFLRISLLRKFFILIFPTLALINTSYPQGRSDVESIILLSALTNDTIIQLDPKEVAITDANYIFKFRFIGMNNESSPKSTEIPNQSATCPNPSDLPIEKPNTESSYSKSGKFQNYRIEFSKSKNFETIDKTSDCLETECTIDLQVLSSGDYFWRVRLRYLYISECKLYLENFTIKQEIHSFTK</sequence>
<dbReference type="OrthoDB" id="3524974at2"/>
<feature type="transmembrane region" description="Helical" evidence="2">
    <location>
        <begin position="40"/>
        <end position="58"/>
    </location>
</feature>
<gene>
    <name evidence="3" type="ORF">EHQ30_14580</name>
</gene>
<accession>A0A2M9Y3C5</accession>
<dbReference type="Gene3D" id="2.60.40.10">
    <property type="entry name" value="Immunoglobulins"/>
    <property type="match status" value="1"/>
</dbReference>
<comment type="caution">
    <text evidence="3">The sequence shown here is derived from an EMBL/GenBank/DDBJ whole genome shotgun (WGS) entry which is preliminary data.</text>
</comment>
<organism evidence="3 4">
    <name type="scientific">Leptospira brenneri</name>
    <dbReference type="NCBI Taxonomy" id="2023182"/>
    <lineage>
        <taxon>Bacteria</taxon>
        <taxon>Pseudomonadati</taxon>
        <taxon>Spirochaetota</taxon>
        <taxon>Spirochaetia</taxon>
        <taxon>Leptospirales</taxon>
        <taxon>Leptospiraceae</taxon>
        <taxon>Leptospira</taxon>
    </lineage>
</organism>
<dbReference type="Proteomes" id="UP000297891">
    <property type="component" value="Unassembled WGS sequence"/>
</dbReference>
<evidence type="ECO:0000256" key="2">
    <source>
        <dbReference type="SAM" id="Phobius"/>
    </source>
</evidence>
<protein>
    <submittedName>
        <fullName evidence="3">Uncharacterized protein</fullName>
    </submittedName>
</protein>
<dbReference type="EMBL" id="RQFP01000014">
    <property type="protein sequence ID" value="TGK91443.1"/>
    <property type="molecule type" value="Genomic_DNA"/>
</dbReference>
<dbReference type="InterPro" id="IPR013783">
    <property type="entry name" value="Ig-like_fold"/>
</dbReference>
<feature type="compositionally biased region" description="Polar residues" evidence="1">
    <location>
        <begin position="202"/>
        <end position="217"/>
    </location>
</feature>
<keyword evidence="2" id="KW-0472">Membrane</keyword>
<reference evidence="3" key="1">
    <citation type="journal article" date="2019" name="PLoS Negl. Trop. Dis.">
        <title>Revisiting the worldwide diversity of Leptospira species in the environment.</title>
        <authorList>
            <person name="Vincent A.T."/>
            <person name="Schiettekatte O."/>
            <person name="Bourhy P."/>
            <person name="Veyrier F.J."/>
            <person name="Picardeau M."/>
        </authorList>
    </citation>
    <scope>NUCLEOTIDE SEQUENCE [LARGE SCALE GENOMIC DNA]</scope>
    <source>
        <strain evidence="3">201800277</strain>
    </source>
</reference>
<keyword evidence="2" id="KW-1133">Transmembrane helix</keyword>
<keyword evidence="2" id="KW-0812">Transmembrane</keyword>
<evidence type="ECO:0000256" key="1">
    <source>
        <dbReference type="SAM" id="MobiDB-lite"/>
    </source>
</evidence>
<evidence type="ECO:0000313" key="4">
    <source>
        <dbReference type="Proteomes" id="UP000297891"/>
    </source>
</evidence>
<feature type="transmembrane region" description="Helical" evidence="2">
    <location>
        <begin position="7"/>
        <end position="28"/>
    </location>
</feature>
<feature type="transmembrane region" description="Helical" evidence="2">
    <location>
        <begin position="65"/>
        <end position="84"/>
    </location>
</feature>
<proteinExistence type="predicted"/>
<keyword evidence="4" id="KW-1185">Reference proteome</keyword>